<accession>A0A072Q5W5</accession>
<dbReference type="STRING" id="1182545.A0A072Q5W5"/>
<keyword evidence="3" id="KW-1185">Reference proteome</keyword>
<name>A0A072Q5W5_9EURO</name>
<dbReference type="Proteomes" id="UP000027920">
    <property type="component" value="Unassembled WGS sequence"/>
</dbReference>
<feature type="compositionally biased region" description="Polar residues" evidence="1">
    <location>
        <begin position="227"/>
        <end position="243"/>
    </location>
</feature>
<feature type="compositionally biased region" description="Basic and acidic residues" evidence="1">
    <location>
        <begin position="156"/>
        <end position="172"/>
    </location>
</feature>
<feature type="compositionally biased region" description="Acidic residues" evidence="1">
    <location>
        <begin position="271"/>
        <end position="284"/>
    </location>
</feature>
<dbReference type="OrthoDB" id="4161349at2759"/>
<dbReference type="AlphaFoldDB" id="A0A072Q5W5"/>
<gene>
    <name evidence="2" type="ORF">A1O9_01267</name>
</gene>
<evidence type="ECO:0000313" key="2">
    <source>
        <dbReference type="EMBL" id="KEF63290.1"/>
    </source>
</evidence>
<feature type="region of interest" description="Disordered" evidence="1">
    <location>
        <begin position="602"/>
        <end position="634"/>
    </location>
</feature>
<feature type="region of interest" description="Disordered" evidence="1">
    <location>
        <begin position="1"/>
        <end position="313"/>
    </location>
</feature>
<protein>
    <submittedName>
        <fullName evidence="2">Uncharacterized protein</fullName>
    </submittedName>
</protein>
<dbReference type="GeneID" id="25276214"/>
<sequence length="712" mass="80072">MPVSTRKSLARAPDGHPESSGQDVTEIMNELASVAPETPSRKRPRRSSIMDGSKGPPNKMLAVEILHPASAQSTPGRPSPRKTSGRLKARTSLPARTPATRRTEWDIPADDVDGTGKETRMEPVKKLVPLAKPKPLQKSPFKGRGIIQTRSSARVNLDDSPAKPEKTKDLSKITKSLQKVGRPKRKLARPPTPGLGLKPDPPPARSQSEFSPLKADRKSASRKSRHVPTSAQPNTSESVNDNSVAHPEEESNIIPKLVPTQIEAPAGNEAGEGETVEATNEDEHEGLQDEEHTGFTVPTPSSPPRPNTEAEQRAKKLVLAEVEEERRQAKKIALRGIEEAVEFSELKEPWAELLVGVARLTEVRSSSQPESIRGKGVQREIFRLQKTYVMLRGQNSSSNQIQHGSIREDMKRLQDRCAGIEEHKLKDQGPNPLKRSERKKMVLDVYQHLVPNMVKLAKSVLKTRFIDNDLTVHAHKEIVFFLRLAESLVTTAREWEPEPELESGIKSIAIHSIAINAKSIVSKYEEVLLREAGRVYSERLHLKQVADLEKLDRGIQRRNAKINAAHRRFWHQDHGWPGRRRRWPETHLVAEQVIDIDDLDGIQSGDPPNSVHRLSQTSRARIGRQPTEDIPPPSQYTWTHKETEFLLNALQRFTNENRFELIIERYGGPFGILKNFDMDQIMAQARFLKESMTTRLGHKSPSDPQWGWLMTV</sequence>
<organism evidence="2 3">
    <name type="scientific">Exophiala aquamarina CBS 119918</name>
    <dbReference type="NCBI Taxonomy" id="1182545"/>
    <lineage>
        <taxon>Eukaryota</taxon>
        <taxon>Fungi</taxon>
        <taxon>Dikarya</taxon>
        <taxon>Ascomycota</taxon>
        <taxon>Pezizomycotina</taxon>
        <taxon>Eurotiomycetes</taxon>
        <taxon>Chaetothyriomycetidae</taxon>
        <taxon>Chaetothyriales</taxon>
        <taxon>Herpotrichiellaceae</taxon>
        <taxon>Exophiala</taxon>
    </lineage>
</organism>
<feature type="compositionally biased region" description="Basic residues" evidence="1">
    <location>
        <begin position="79"/>
        <end position="89"/>
    </location>
</feature>
<proteinExistence type="predicted"/>
<evidence type="ECO:0000313" key="3">
    <source>
        <dbReference type="Proteomes" id="UP000027920"/>
    </source>
</evidence>
<dbReference type="RefSeq" id="XP_013265880.1">
    <property type="nucleotide sequence ID" value="XM_013410426.1"/>
</dbReference>
<comment type="caution">
    <text evidence="2">The sequence shown here is derived from an EMBL/GenBank/DDBJ whole genome shotgun (WGS) entry which is preliminary data.</text>
</comment>
<dbReference type="VEuPathDB" id="FungiDB:A1O9_01267"/>
<dbReference type="EMBL" id="AMGV01000001">
    <property type="protein sequence ID" value="KEF63290.1"/>
    <property type="molecule type" value="Genomic_DNA"/>
</dbReference>
<feature type="compositionally biased region" description="Low complexity" evidence="1">
    <location>
        <begin position="126"/>
        <end position="136"/>
    </location>
</feature>
<evidence type="ECO:0000256" key="1">
    <source>
        <dbReference type="SAM" id="MobiDB-lite"/>
    </source>
</evidence>
<feature type="compositionally biased region" description="Basic and acidic residues" evidence="1">
    <location>
        <begin position="114"/>
        <end position="125"/>
    </location>
</feature>
<reference evidence="2 3" key="1">
    <citation type="submission" date="2013-03" db="EMBL/GenBank/DDBJ databases">
        <title>The Genome Sequence of Exophiala aquamarina CBS 119918.</title>
        <authorList>
            <consortium name="The Broad Institute Genomics Platform"/>
            <person name="Cuomo C."/>
            <person name="de Hoog S."/>
            <person name="Gorbushina A."/>
            <person name="Walker B."/>
            <person name="Young S.K."/>
            <person name="Zeng Q."/>
            <person name="Gargeya S."/>
            <person name="Fitzgerald M."/>
            <person name="Haas B."/>
            <person name="Abouelleil A."/>
            <person name="Allen A.W."/>
            <person name="Alvarado L."/>
            <person name="Arachchi H.M."/>
            <person name="Berlin A.M."/>
            <person name="Chapman S.B."/>
            <person name="Gainer-Dewar J."/>
            <person name="Goldberg J."/>
            <person name="Griggs A."/>
            <person name="Gujja S."/>
            <person name="Hansen M."/>
            <person name="Howarth C."/>
            <person name="Imamovic A."/>
            <person name="Ireland A."/>
            <person name="Larimer J."/>
            <person name="McCowan C."/>
            <person name="Murphy C."/>
            <person name="Pearson M."/>
            <person name="Poon T.W."/>
            <person name="Priest M."/>
            <person name="Roberts A."/>
            <person name="Saif S."/>
            <person name="Shea T."/>
            <person name="Sisk P."/>
            <person name="Sykes S."/>
            <person name="Wortman J."/>
            <person name="Nusbaum C."/>
            <person name="Birren B."/>
        </authorList>
    </citation>
    <scope>NUCLEOTIDE SEQUENCE [LARGE SCALE GENOMIC DNA]</scope>
    <source>
        <strain evidence="2 3">CBS 119918</strain>
    </source>
</reference>
<feature type="non-terminal residue" evidence="2">
    <location>
        <position position="712"/>
    </location>
</feature>
<dbReference type="HOGENOM" id="CLU_357880_0_0_1"/>